<dbReference type="GO" id="GO:0003690">
    <property type="term" value="F:double-stranded DNA binding"/>
    <property type="evidence" value="ECO:0007669"/>
    <property type="project" value="UniProtKB-ARBA"/>
</dbReference>
<evidence type="ECO:0000313" key="15">
    <source>
        <dbReference type="Proteomes" id="UP000014760"/>
    </source>
</evidence>
<keyword evidence="8" id="KW-0238">DNA-binding</keyword>
<feature type="region of interest" description="Disordered" evidence="12">
    <location>
        <begin position="67"/>
        <end position="163"/>
    </location>
</feature>
<evidence type="ECO:0000256" key="7">
    <source>
        <dbReference type="ARBA" id="ARBA00023015"/>
    </source>
</evidence>
<dbReference type="PROSITE" id="PS50157">
    <property type="entry name" value="ZINC_FINGER_C2H2_2"/>
    <property type="match status" value="3"/>
</dbReference>
<feature type="domain" description="C2H2-type" evidence="13">
    <location>
        <begin position="224"/>
        <end position="252"/>
    </location>
</feature>
<dbReference type="InterPro" id="IPR036236">
    <property type="entry name" value="Znf_C2H2_sf"/>
</dbReference>
<dbReference type="PROSITE" id="PS00028">
    <property type="entry name" value="ZINC_FINGER_C2H2_1"/>
    <property type="match status" value="2"/>
</dbReference>
<evidence type="ECO:0000256" key="1">
    <source>
        <dbReference type="ARBA" id="ARBA00004123"/>
    </source>
</evidence>
<evidence type="ECO:0000256" key="12">
    <source>
        <dbReference type="SAM" id="MobiDB-lite"/>
    </source>
</evidence>
<organism evidence="14 15">
    <name type="scientific">Capitella teleta</name>
    <name type="common">Polychaete worm</name>
    <dbReference type="NCBI Taxonomy" id="283909"/>
    <lineage>
        <taxon>Eukaryota</taxon>
        <taxon>Metazoa</taxon>
        <taxon>Spiralia</taxon>
        <taxon>Lophotrochozoa</taxon>
        <taxon>Annelida</taxon>
        <taxon>Polychaeta</taxon>
        <taxon>Sedentaria</taxon>
        <taxon>Scolecida</taxon>
        <taxon>Capitellidae</taxon>
        <taxon>Capitella</taxon>
    </lineage>
</organism>
<dbReference type="AlphaFoldDB" id="X1ZK33"/>
<feature type="compositionally biased region" description="Basic and acidic residues" evidence="12">
    <location>
        <begin position="128"/>
        <end position="139"/>
    </location>
</feature>
<evidence type="ECO:0000256" key="11">
    <source>
        <dbReference type="PROSITE-ProRule" id="PRU00042"/>
    </source>
</evidence>
<dbReference type="SMART" id="SM00355">
    <property type="entry name" value="ZnF_C2H2"/>
    <property type="match status" value="3"/>
</dbReference>
<comment type="similarity">
    <text evidence="2">Belongs to the krueppel C2H2-type zinc-finger protein family.</text>
</comment>
<keyword evidence="15" id="KW-1185">Reference proteome</keyword>
<feature type="compositionally biased region" description="Polar residues" evidence="12">
    <location>
        <begin position="144"/>
        <end position="160"/>
    </location>
</feature>
<evidence type="ECO:0000313" key="14">
    <source>
        <dbReference type="EnsemblMetazoa" id="CapteP187265"/>
    </source>
</evidence>
<dbReference type="EnsemblMetazoa" id="CapteT187265">
    <property type="protein sequence ID" value="CapteP187265"/>
    <property type="gene ID" value="CapteG187265"/>
</dbReference>
<proteinExistence type="inferred from homology"/>
<evidence type="ECO:0000256" key="8">
    <source>
        <dbReference type="ARBA" id="ARBA00023125"/>
    </source>
</evidence>
<dbReference type="InterPro" id="IPR050688">
    <property type="entry name" value="Zinc_finger/UBP_domain"/>
</dbReference>
<dbReference type="Gene3D" id="3.30.160.60">
    <property type="entry name" value="Classic Zinc Finger"/>
    <property type="match status" value="3"/>
</dbReference>
<dbReference type="Proteomes" id="UP000014760">
    <property type="component" value="Unassembled WGS sequence"/>
</dbReference>
<evidence type="ECO:0000256" key="5">
    <source>
        <dbReference type="ARBA" id="ARBA00022771"/>
    </source>
</evidence>
<keyword evidence="10" id="KW-0539">Nucleus</keyword>
<dbReference type="OMA" id="PGEMHPH"/>
<feature type="domain" description="C2H2-type" evidence="13">
    <location>
        <begin position="196"/>
        <end position="223"/>
    </location>
</feature>
<dbReference type="OrthoDB" id="9439903at2759"/>
<dbReference type="GO" id="GO:0008270">
    <property type="term" value="F:zinc ion binding"/>
    <property type="evidence" value="ECO:0007669"/>
    <property type="project" value="UniProtKB-KW"/>
</dbReference>
<protein>
    <recommendedName>
        <fullName evidence="13">C2H2-type domain-containing protein</fullName>
    </recommendedName>
</protein>
<dbReference type="GO" id="GO:0045944">
    <property type="term" value="P:positive regulation of transcription by RNA polymerase II"/>
    <property type="evidence" value="ECO:0007669"/>
    <property type="project" value="TreeGrafter"/>
</dbReference>
<keyword evidence="6" id="KW-0862">Zinc</keyword>
<evidence type="ECO:0000259" key="13">
    <source>
        <dbReference type="PROSITE" id="PS50157"/>
    </source>
</evidence>
<keyword evidence="3" id="KW-0479">Metal-binding</keyword>
<evidence type="ECO:0000256" key="6">
    <source>
        <dbReference type="ARBA" id="ARBA00022833"/>
    </source>
</evidence>
<keyword evidence="7" id="KW-0805">Transcription regulation</keyword>
<evidence type="ECO:0000256" key="10">
    <source>
        <dbReference type="ARBA" id="ARBA00023242"/>
    </source>
</evidence>
<evidence type="ECO:0000256" key="2">
    <source>
        <dbReference type="ARBA" id="ARBA00006991"/>
    </source>
</evidence>
<feature type="region of interest" description="Disordered" evidence="12">
    <location>
        <begin position="419"/>
        <end position="470"/>
    </location>
</feature>
<keyword evidence="9" id="KW-0804">Transcription</keyword>
<accession>X1ZK33</accession>
<dbReference type="Pfam" id="PF00096">
    <property type="entry name" value="zf-C2H2"/>
    <property type="match status" value="2"/>
</dbReference>
<reference evidence="15" key="2">
    <citation type="journal article" date="2013" name="Nature">
        <title>Insights into bilaterian evolution from three spiralian genomes.</title>
        <authorList>
            <person name="Simakov O."/>
            <person name="Marletaz F."/>
            <person name="Cho S.J."/>
            <person name="Edsinger-Gonzales E."/>
            <person name="Havlak P."/>
            <person name="Hellsten U."/>
            <person name="Kuo D.H."/>
            <person name="Larsson T."/>
            <person name="Lv J."/>
            <person name="Arendt D."/>
            <person name="Savage R."/>
            <person name="Osoegawa K."/>
            <person name="de Jong P."/>
            <person name="Grimwood J."/>
            <person name="Chapman J.A."/>
            <person name="Shapiro H."/>
            <person name="Aerts A."/>
            <person name="Otillar R.P."/>
            <person name="Terry A.Y."/>
            <person name="Boore J.L."/>
            <person name="Grigoriev I.V."/>
            <person name="Lindberg D.R."/>
            <person name="Seaver E.C."/>
            <person name="Weisblat D.A."/>
            <person name="Putnam N.H."/>
            <person name="Rokhsar D.S."/>
        </authorList>
    </citation>
    <scope>NUCLEOTIDE SEQUENCE</scope>
    <source>
        <strain evidence="15">I ESC-2004</strain>
    </source>
</reference>
<dbReference type="InterPro" id="IPR013087">
    <property type="entry name" value="Znf_C2H2_type"/>
</dbReference>
<reference evidence="14" key="3">
    <citation type="submission" date="2015-06" db="UniProtKB">
        <authorList>
            <consortium name="EnsemblMetazoa"/>
        </authorList>
    </citation>
    <scope>IDENTIFICATION</scope>
</reference>
<name>X1ZK33_CAPTE</name>
<dbReference type="PANTHER" id="PTHR24403">
    <property type="entry name" value="ZINC FINGER PROTEIN"/>
    <property type="match status" value="1"/>
</dbReference>
<dbReference type="PANTHER" id="PTHR24403:SF67">
    <property type="entry name" value="FI01116P-RELATED"/>
    <property type="match status" value="1"/>
</dbReference>
<evidence type="ECO:0000256" key="3">
    <source>
        <dbReference type="ARBA" id="ARBA00022723"/>
    </source>
</evidence>
<keyword evidence="4" id="KW-0677">Repeat</keyword>
<dbReference type="HOGENOM" id="CLU_492796_0_0_1"/>
<evidence type="ECO:0000256" key="9">
    <source>
        <dbReference type="ARBA" id="ARBA00023163"/>
    </source>
</evidence>
<sequence>MATSAAVPPALCLKRPSPSESDEVALLKKMRSSAEDRLTVESLMEHQSSEALPSLAAAHRSFPCVWMNGSSPNRDAEGGEKSPNPPPPQLALPLETEGASTERSLGGPTAVHPLLKTPDQTTTPPRNPFEERPGLEHLFRSLHGGSTPSDSETSVQSAEPDQQAAEVCPECHKVFKRKVYLQRHMEREHWSTAKVFKCDDCSYETKHQSNLSVHRRTHTGERPYHCGCCGQRYTQGHLLKSHIRSRHGGNMEFYNLDKKSDSTRGRKSLDLKHDAGGMAGPKVDKISALLQAAANKNSPIMPPMPKFNNLLPPPHMSGFPYFNTGMRPMNGMMNPVMSLANSLLGGPRFFTIGGMPPNTGMLPSPSAISSSAALASFTQSPLLHSSASEPLNFTKEDLKATVHSESLLKQKAEDLSKKLKREDLWETPPKEAAGSPAPPTTPSPRDAMPALSPVSTPMSEEGGKAEDELYEEVSHSPPATVPASCCPSEAGRSSQCQHLRKLQSLRRNVFRMLSTFTPDLSEENGIQDDGDDVDELLHEVIFSNIDDFMSAKE</sequence>
<comment type="subcellular location">
    <subcellularLocation>
        <location evidence="1">Nucleus</location>
    </subcellularLocation>
</comment>
<dbReference type="FunFam" id="3.30.160.60:FF:001370">
    <property type="entry name" value="Zinc finger protein"/>
    <property type="match status" value="1"/>
</dbReference>
<dbReference type="EMBL" id="AMQN01000101">
    <property type="status" value="NOT_ANNOTATED_CDS"/>
    <property type="molecule type" value="Genomic_DNA"/>
</dbReference>
<reference evidence="15" key="1">
    <citation type="submission" date="2012-12" db="EMBL/GenBank/DDBJ databases">
        <authorList>
            <person name="Hellsten U."/>
            <person name="Grimwood J."/>
            <person name="Chapman J.A."/>
            <person name="Shapiro H."/>
            <person name="Aerts A."/>
            <person name="Otillar R.P."/>
            <person name="Terry A.Y."/>
            <person name="Boore J.L."/>
            <person name="Simakov O."/>
            <person name="Marletaz F."/>
            <person name="Cho S.-J."/>
            <person name="Edsinger-Gonzales E."/>
            <person name="Havlak P."/>
            <person name="Kuo D.-H."/>
            <person name="Larsson T."/>
            <person name="Lv J."/>
            <person name="Arendt D."/>
            <person name="Savage R."/>
            <person name="Osoegawa K."/>
            <person name="de Jong P."/>
            <person name="Lindberg D.R."/>
            <person name="Seaver E.C."/>
            <person name="Weisblat D.A."/>
            <person name="Putnam N.H."/>
            <person name="Grigoriev I.V."/>
            <person name="Rokhsar D.S."/>
        </authorList>
    </citation>
    <scope>NUCLEOTIDE SEQUENCE</scope>
    <source>
        <strain evidence="15">I ESC-2004</strain>
    </source>
</reference>
<feature type="region of interest" description="Disordered" evidence="12">
    <location>
        <begin position="1"/>
        <end position="25"/>
    </location>
</feature>
<dbReference type="SUPFAM" id="SSF57667">
    <property type="entry name" value="beta-beta-alpha zinc fingers"/>
    <property type="match status" value="1"/>
</dbReference>
<dbReference type="GO" id="GO:0005634">
    <property type="term" value="C:nucleus"/>
    <property type="evidence" value="ECO:0007669"/>
    <property type="project" value="UniProtKB-SubCell"/>
</dbReference>
<evidence type="ECO:0000256" key="4">
    <source>
        <dbReference type="ARBA" id="ARBA00022737"/>
    </source>
</evidence>
<feature type="domain" description="C2H2-type" evidence="13">
    <location>
        <begin position="166"/>
        <end position="189"/>
    </location>
</feature>
<keyword evidence="5 11" id="KW-0863">Zinc-finger</keyword>